<evidence type="ECO:0000313" key="12">
    <source>
        <dbReference type="Proteomes" id="UP001192346"/>
    </source>
</evidence>
<dbReference type="InterPro" id="IPR009019">
    <property type="entry name" value="KH_sf_prok-type"/>
</dbReference>
<comment type="similarity">
    <text evidence="1 6 7 8">Belongs to the TRAFAC class TrmE-Era-EngA-EngB-Septin-like GTPase superfamily. Era GTPase family.</text>
</comment>
<dbReference type="Pfam" id="PF07650">
    <property type="entry name" value="KH_2"/>
    <property type="match status" value="1"/>
</dbReference>
<keyword evidence="6" id="KW-0472">Membrane</keyword>
<keyword evidence="6" id="KW-0699">rRNA-binding</keyword>
<dbReference type="Pfam" id="PF01926">
    <property type="entry name" value="MMR_HSR1"/>
    <property type="match status" value="1"/>
</dbReference>
<dbReference type="CDD" id="cd04163">
    <property type="entry name" value="Era"/>
    <property type="match status" value="1"/>
</dbReference>
<dbReference type="CDD" id="cd22534">
    <property type="entry name" value="KH-II_Era"/>
    <property type="match status" value="1"/>
</dbReference>
<feature type="domain" description="KH type-2" evidence="9">
    <location>
        <begin position="201"/>
        <end position="278"/>
    </location>
</feature>
<keyword evidence="4 6" id="KW-0694">RNA-binding</keyword>
<feature type="region of interest" description="G1" evidence="7">
    <location>
        <begin position="11"/>
        <end position="18"/>
    </location>
</feature>
<keyword evidence="6" id="KW-0963">Cytoplasm</keyword>
<dbReference type="NCBIfam" id="TIGR00436">
    <property type="entry name" value="era"/>
    <property type="match status" value="1"/>
</dbReference>
<keyword evidence="6" id="KW-1003">Cell membrane</keyword>
<dbReference type="InterPro" id="IPR005662">
    <property type="entry name" value="GTPase_Era-like"/>
</dbReference>
<evidence type="ECO:0000256" key="7">
    <source>
        <dbReference type="PROSITE-ProRule" id="PRU01050"/>
    </source>
</evidence>
<reference evidence="11" key="1">
    <citation type="submission" date="2019-10" db="EMBL/GenBank/DDBJ databases">
        <title>Whole Genome Sequencing and Characterization of Texas Phoenix Palm Decline Phytoplasma Belongs to Lethal Yellowing (16SrIV) Group.</title>
        <authorList>
            <person name="Bao M."/>
        </authorList>
    </citation>
    <scope>NUCLEOTIDE SEQUENCE [LARGE SCALE GENOMIC DNA]</scope>
    <source>
        <strain evidence="11">ACPD</strain>
    </source>
</reference>
<dbReference type="NCBIfam" id="NF000908">
    <property type="entry name" value="PRK00089.1"/>
    <property type="match status" value="1"/>
</dbReference>
<sequence>MFKSGFIMLIGTTNVGKSTLLNCLINKKISITSHKKHTTVFNILGILNNEKYQMIFVDTPGIYKEKKNNLSDRKRNSLIWKNINEIDICLFVVEKECGSEEKEILNNLIKFKKKVILVINKLDIKKNILIDKIILSYLNIFDFDYIIPISALKKKNIDILIKNIFSSLEEGPLYFPKEVLTDISKEKIITEFVREKILYFVHQEIPHICSVILEDIIYNKDSSLEISVLIYVSKTSHKKILIGKDGYKLKRIGIEARKDINRYLNNKIYLNLWVKVQKK</sequence>
<evidence type="ECO:0000259" key="10">
    <source>
        <dbReference type="PROSITE" id="PS51713"/>
    </source>
</evidence>
<evidence type="ECO:0000256" key="3">
    <source>
        <dbReference type="ARBA" id="ARBA00022741"/>
    </source>
</evidence>
<keyword evidence="12" id="KW-1185">Reference proteome</keyword>
<evidence type="ECO:0000256" key="8">
    <source>
        <dbReference type="RuleBase" id="RU003761"/>
    </source>
</evidence>
<dbReference type="RefSeq" id="WP_138107760.1">
    <property type="nucleotide sequence ID" value="NZ_VBRA02000002.1"/>
</dbReference>
<dbReference type="PROSITE" id="PS50823">
    <property type="entry name" value="KH_TYPE_2"/>
    <property type="match status" value="1"/>
</dbReference>
<evidence type="ECO:0000259" key="9">
    <source>
        <dbReference type="PROSITE" id="PS50823"/>
    </source>
</evidence>
<comment type="subcellular location">
    <subcellularLocation>
        <location evidence="6">Cytoplasm</location>
    </subcellularLocation>
    <subcellularLocation>
        <location evidence="6">Cell membrane</location>
        <topology evidence="6">Peripheral membrane protein</topology>
    </subcellularLocation>
</comment>
<evidence type="ECO:0000256" key="6">
    <source>
        <dbReference type="HAMAP-Rule" id="MF_00367"/>
    </source>
</evidence>
<dbReference type="Gene3D" id="3.30.300.20">
    <property type="match status" value="1"/>
</dbReference>
<feature type="binding site" evidence="6">
    <location>
        <begin position="120"/>
        <end position="123"/>
    </location>
    <ligand>
        <name>GTP</name>
        <dbReference type="ChEBI" id="CHEBI:37565"/>
    </ligand>
</feature>
<evidence type="ECO:0000256" key="1">
    <source>
        <dbReference type="ARBA" id="ARBA00007921"/>
    </source>
</evidence>
<dbReference type="NCBIfam" id="TIGR00231">
    <property type="entry name" value="small_GTP"/>
    <property type="match status" value="1"/>
</dbReference>
<evidence type="ECO:0000313" key="11">
    <source>
        <dbReference type="EMBL" id="MBP3059190.1"/>
    </source>
</evidence>
<evidence type="ECO:0000256" key="5">
    <source>
        <dbReference type="ARBA" id="ARBA00023134"/>
    </source>
</evidence>
<feature type="region of interest" description="G4" evidence="7">
    <location>
        <begin position="120"/>
        <end position="123"/>
    </location>
</feature>
<proteinExistence type="inferred from homology"/>
<dbReference type="SUPFAM" id="SSF54814">
    <property type="entry name" value="Prokaryotic type KH domain (KH-domain type II)"/>
    <property type="match status" value="1"/>
</dbReference>
<protein>
    <recommendedName>
        <fullName evidence="2 6">GTPase Era</fullName>
    </recommendedName>
</protein>
<dbReference type="InterPro" id="IPR015946">
    <property type="entry name" value="KH_dom-like_a/b"/>
</dbReference>
<feature type="region of interest" description="G3" evidence="7">
    <location>
        <begin position="58"/>
        <end position="61"/>
    </location>
</feature>
<keyword evidence="6" id="KW-0690">Ribosome biogenesis</keyword>
<accession>A0ABS5BHY5</accession>
<keyword evidence="5 6" id="KW-0342">GTP-binding</keyword>
<feature type="region of interest" description="G2" evidence="7">
    <location>
        <begin position="37"/>
        <end position="41"/>
    </location>
</feature>
<organism evidence="11 12">
    <name type="scientific">Texas Phoenix palm phytoplasma</name>
    <dbReference type="NCBI Taxonomy" id="176709"/>
    <lineage>
        <taxon>Bacteria</taxon>
        <taxon>Bacillati</taxon>
        <taxon>Mycoplasmatota</taxon>
        <taxon>Mollicutes</taxon>
        <taxon>Acholeplasmatales</taxon>
        <taxon>Acholeplasmataceae</taxon>
        <taxon>Candidatus Phytoplasma</taxon>
        <taxon>16SrIV (Coconut lethal yellows group)</taxon>
    </lineage>
</organism>
<feature type="region of interest" description="G5" evidence="7">
    <location>
        <begin position="149"/>
        <end position="151"/>
    </location>
</feature>
<dbReference type="InterPro" id="IPR005225">
    <property type="entry name" value="Small_GTP-bd"/>
</dbReference>
<dbReference type="SUPFAM" id="SSF52540">
    <property type="entry name" value="P-loop containing nucleoside triphosphate hydrolases"/>
    <property type="match status" value="1"/>
</dbReference>
<feature type="binding site" evidence="6">
    <location>
        <begin position="58"/>
        <end position="62"/>
    </location>
    <ligand>
        <name>GTP</name>
        <dbReference type="ChEBI" id="CHEBI:37565"/>
    </ligand>
</feature>
<keyword evidence="3 6" id="KW-0547">Nucleotide-binding</keyword>
<evidence type="ECO:0000256" key="4">
    <source>
        <dbReference type="ARBA" id="ARBA00022884"/>
    </source>
</evidence>
<name>A0ABS5BHY5_9MOLU</name>
<dbReference type="PROSITE" id="PS51713">
    <property type="entry name" value="G_ERA"/>
    <property type="match status" value="1"/>
</dbReference>
<dbReference type="Proteomes" id="UP001192346">
    <property type="component" value="Unassembled WGS sequence"/>
</dbReference>
<comment type="subunit">
    <text evidence="6">Monomer.</text>
</comment>
<dbReference type="HAMAP" id="MF_00367">
    <property type="entry name" value="GTPase_Era"/>
    <property type="match status" value="1"/>
</dbReference>
<dbReference type="Gene3D" id="3.40.50.300">
    <property type="entry name" value="P-loop containing nucleotide triphosphate hydrolases"/>
    <property type="match status" value="1"/>
</dbReference>
<comment type="caution">
    <text evidence="11">The sequence shown here is derived from an EMBL/GenBank/DDBJ whole genome shotgun (WGS) entry which is preliminary data.</text>
</comment>
<gene>
    <name evidence="6" type="primary">era</name>
    <name evidence="11" type="ORF">FEF22_000085</name>
</gene>
<feature type="domain" description="Era-type G" evidence="10">
    <location>
        <begin position="3"/>
        <end position="170"/>
    </location>
</feature>
<comment type="function">
    <text evidence="6">An essential GTPase that binds both GDP and GTP, with rapid nucleotide exchange. Plays a role in 16S rRNA processing and 30S ribosomal subunit biogenesis and possibly also in cell cycle regulation and energy metabolism.</text>
</comment>
<dbReference type="PANTHER" id="PTHR42698:SF1">
    <property type="entry name" value="GTPASE ERA, MITOCHONDRIAL"/>
    <property type="match status" value="1"/>
</dbReference>
<dbReference type="InterPro" id="IPR006073">
    <property type="entry name" value="GTP-bd"/>
</dbReference>
<dbReference type="InterPro" id="IPR030388">
    <property type="entry name" value="G_ERA_dom"/>
</dbReference>
<evidence type="ECO:0000256" key="2">
    <source>
        <dbReference type="ARBA" id="ARBA00020484"/>
    </source>
</evidence>
<dbReference type="PANTHER" id="PTHR42698">
    <property type="entry name" value="GTPASE ERA"/>
    <property type="match status" value="1"/>
</dbReference>
<dbReference type="EMBL" id="VBRA02000002">
    <property type="protein sequence ID" value="MBP3059190.1"/>
    <property type="molecule type" value="Genomic_DNA"/>
</dbReference>
<dbReference type="InterPro" id="IPR004044">
    <property type="entry name" value="KH_dom_type_2"/>
</dbReference>
<dbReference type="InterPro" id="IPR027417">
    <property type="entry name" value="P-loop_NTPase"/>
</dbReference>
<feature type="binding site" evidence="6">
    <location>
        <begin position="11"/>
        <end position="18"/>
    </location>
    <ligand>
        <name>GTP</name>
        <dbReference type="ChEBI" id="CHEBI:37565"/>
    </ligand>
</feature>